<dbReference type="Gramene" id="Zm00001eb272030_T001">
    <property type="protein sequence ID" value="Zm00001eb272030_P001"/>
    <property type="gene ID" value="Zm00001eb272030"/>
</dbReference>
<dbReference type="PRINTS" id="PR00050">
    <property type="entry name" value="COLDSHOCK"/>
</dbReference>
<accession>A0A804PTU9</accession>
<evidence type="ECO:0000256" key="1">
    <source>
        <dbReference type="SAM" id="MobiDB-lite"/>
    </source>
</evidence>
<keyword evidence="4" id="KW-1185">Reference proteome</keyword>
<feature type="domain" description="CSD" evidence="2">
    <location>
        <begin position="1"/>
        <end position="70"/>
    </location>
</feature>
<feature type="compositionally biased region" description="Polar residues" evidence="1">
    <location>
        <begin position="185"/>
        <end position="194"/>
    </location>
</feature>
<dbReference type="AlphaFoldDB" id="A0A804PTU9"/>
<dbReference type="InterPro" id="IPR002059">
    <property type="entry name" value="CSP_DNA-bd"/>
</dbReference>
<evidence type="ECO:0000313" key="3">
    <source>
        <dbReference type="EnsemblPlants" id="Zm00001eb272030_P001"/>
    </source>
</evidence>
<dbReference type="GO" id="GO:0003676">
    <property type="term" value="F:nucleic acid binding"/>
    <property type="evidence" value="ECO:0007669"/>
    <property type="project" value="InterPro"/>
</dbReference>
<proteinExistence type="predicted"/>
<organism evidence="3 4">
    <name type="scientific">Zea mays</name>
    <name type="common">Maize</name>
    <dbReference type="NCBI Taxonomy" id="4577"/>
    <lineage>
        <taxon>Eukaryota</taxon>
        <taxon>Viridiplantae</taxon>
        <taxon>Streptophyta</taxon>
        <taxon>Embryophyta</taxon>
        <taxon>Tracheophyta</taxon>
        <taxon>Spermatophyta</taxon>
        <taxon>Magnoliopsida</taxon>
        <taxon>Liliopsida</taxon>
        <taxon>Poales</taxon>
        <taxon>Poaceae</taxon>
        <taxon>PACMAD clade</taxon>
        <taxon>Panicoideae</taxon>
        <taxon>Andropogonodae</taxon>
        <taxon>Andropogoneae</taxon>
        <taxon>Tripsacinae</taxon>
        <taxon>Zea</taxon>
    </lineage>
</organism>
<dbReference type="Gene3D" id="2.40.50.140">
    <property type="entry name" value="Nucleic acid-binding proteins"/>
    <property type="match status" value="1"/>
</dbReference>
<dbReference type="CDD" id="cd04458">
    <property type="entry name" value="CSP_CDS"/>
    <property type="match status" value="1"/>
</dbReference>
<sequence>MMKGTLEWFNATTGYGFITSIDYGEFLYFLQPPLKSHKLSGNHNLRVGDSVEFRIMEDKYGCLRAFDITAPGGGMFSGGFDDSANWNNNMDWVVDNSNDGPGCHSCNKEDVSLPVILGKEKFDSSTETPTSKVGDAESSEISQSTGHPSKVEDNQIHQVSKYSSPSDEAEPNQLRGSVGDLPEGSASSATTKIHQSGDTETGKSIHTRMEDTFDRNILQAQLAESALEPAEPKESLAIEEVLVTTISEVEKESTIFIEVVPVLKLTDSKAPLGFQFTNHVTFEAYAEKFDPSSGSFAQRNSKLLKENVNRQPEQPDYYVVRNHIVVIWCSSPCTNADEYRDILVAVDFGDSVFNQFLDKVCRLR</sequence>
<feature type="region of interest" description="Disordered" evidence="1">
    <location>
        <begin position="119"/>
        <end position="204"/>
    </location>
</feature>
<dbReference type="SMART" id="SM00357">
    <property type="entry name" value="CSP"/>
    <property type="match status" value="1"/>
</dbReference>
<protein>
    <recommendedName>
        <fullName evidence="2">CSD domain-containing protein</fullName>
    </recommendedName>
</protein>
<dbReference type="Pfam" id="PF00313">
    <property type="entry name" value="CSD"/>
    <property type="match status" value="1"/>
</dbReference>
<dbReference type="InParanoid" id="A0A804PTU9"/>
<dbReference type="SUPFAM" id="SSF50249">
    <property type="entry name" value="Nucleic acid-binding proteins"/>
    <property type="match status" value="1"/>
</dbReference>
<dbReference type="PANTHER" id="PTHR46565">
    <property type="entry name" value="COLD SHOCK DOMAIN PROTEIN 2"/>
    <property type="match status" value="1"/>
</dbReference>
<feature type="compositionally biased region" description="Polar residues" evidence="1">
    <location>
        <begin position="156"/>
        <end position="166"/>
    </location>
</feature>
<reference evidence="3" key="2">
    <citation type="submission" date="2019-07" db="EMBL/GenBank/DDBJ databases">
        <authorList>
            <person name="Seetharam A."/>
            <person name="Woodhouse M."/>
            <person name="Cannon E."/>
        </authorList>
    </citation>
    <scope>NUCLEOTIDE SEQUENCE [LARGE SCALE GENOMIC DNA]</scope>
    <source>
        <strain evidence="3">cv. B73</strain>
    </source>
</reference>
<dbReference type="PANTHER" id="PTHR46565:SF25">
    <property type="entry name" value="COLD SHOCK DOMAIN PROTEIN 2"/>
    <property type="match status" value="1"/>
</dbReference>
<dbReference type="InterPro" id="IPR012340">
    <property type="entry name" value="NA-bd_OB-fold"/>
</dbReference>
<evidence type="ECO:0000313" key="4">
    <source>
        <dbReference type="Proteomes" id="UP000007305"/>
    </source>
</evidence>
<reference evidence="3" key="3">
    <citation type="submission" date="2021-05" db="UniProtKB">
        <authorList>
            <consortium name="EnsemblPlants"/>
        </authorList>
    </citation>
    <scope>IDENTIFICATION</scope>
    <source>
        <strain evidence="3">cv. B73</strain>
    </source>
</reference>
<dbReference type="Proteomes" id="UP000007305">
    <property type="component" value="Chromosome 6"/>
</dbReference>
<feature type="compositionally biased region" description="Basic and acidic residues" evidence="1">
    <location>
        <begin position="195"/>
        <end position="204"/>
    </location>
</feature>
<evidence type="ECO:0000259" key="2">
    <source>
        <dbReference type="PROSITE" id="PS51857"/>
    </source>
</evidence>
<name>A0A804PTU9_MAIZE</name>
<dbReference type="InterPro" id="IPR011129">
    <property type="entry name" value="CSD"/>
</dbReference>
<reference evidence="4" key="1">
    <citation type="journal article" date="2009" name="Science">
        <title>The B73 maize genome: complexity, diversity, and dynamics.</title>
        <authorList>
            <person name="Schnable P.S."/>
            <person name="Ware D."/>
            <person name="Fulton R.S."/>
            <person name="Stein J.C."/>
            <person name="Wei F."/>
            <person name="Pasternak S."/>
            <person name="Liang C."/>
            <person name="Zhang J."/>
            <person name="Fulton L."/>
            <person name="Graves T.A."/>
            <person name="Minx P."/>
            <person name="Reily A.D."/>
            <person name="Courtney L."/>
            <person name="Kruchowski S.S."/>
            <person name="Tomlinson C."/>
            <person name="Strong C."/>
            <person name="Delehaunty K."/>
            <person name="Fronick C."/>
            <person name="Courtney B."/>
            <person name="Rock S.M."/>
            <person name="Belter E."/>
            <person name="Du F."/>
            <person name="Kim K."/>
            <person name="Abbott R.M."/>
            <person name="Cotton M."/>
            <person name="Levy A."/>
            <person name="Marchetto P."/>
            <person name="Ochoa K."/>
            <person name="Jackson S.M."/>
            <person name="Gillam B."/>
            <person name="Chen W."/>
            <person name="Yan L."/>
            <person name="Higginbotham J."/>
            <person name="Cardenas M."/>
            <person name="Waligorski J."/>
            <person name="Applebaum E."/>
            <person name="Phelps L."/>
            <person name="Falcone J."/>
            <person name="Kanchi K."/>
            <person name="Thane T."/>
            <person name="Scimone A."/>
            <person name="Thane N."/>
            <person name="Henke J."/>
            <person name="Wang T."/>
            <person name="Ruppert J."/>
            <person name="Shah N."/>
            <person name="Rotter K."/>
            <person name="Hodges J."/>
            <person name="Ingenthron E."/>
            <person name="Cordes M."/>
            <person name="Kohlberg S."/>
            <person name="Sgro J."/>
            <person name="Delgado B."/>
            <person name="Mead K."/>
            <person name="Chinwalla A."/>
            <person name="Leonard S."/>
            <person name="Crouse K."/>
            <person name="Collura K."/>
            <person name="Kudrna D."/>
            <person name="Currie J."/>
            <person name="He R."/>
            <person name="Angelova A."/>
            <person name="Rajasekar S."/>
            <person name="Mueller T."/>
            <person name="Lomeli R."/>
            <person name="Scara G."/>
            <person name="Ko A."/>
            <person name="Delaney K."/>
            <person name="Wissotski M."/>
            <person name="Lopez G."/>
            <person name="Campos D."/>
            <person name="Braidotti M."/>
            <person name="Ashley E."/>
            <person name="Golser W."/>
            <person name="Kim H."/>
            <person name="Lee S."/>
            <person name="Lin J."/>
            <person name="Dujmic Z."/>
            <person name="Kim W."/>
            <person name="Talag J."/>
            <person name="Zuccolo A."/>
            <person name="Fan C."/>
            <person name="Sebastian A."/>
            <person name="Kramer M."/>
            <person name="Spiegel L."/>
            <person name="Nascimento L."/>
            <person name="Zutavern T."/>
            <person name="Miller B."/>
            <person name="Ambroise C."/>
            <person name="Muller S."/>
            <person name="Spooner W."/>
            <person name="Narechania A."/>
            <person name="Ren L."/>
            <person name="Wei S."/>
            <person name="Kumari S."/>
            <person name="Faga B."/>
            <person name="Levy M.J."/>
            <person name="McMahan L."/>
            <person name="Van Buren P."/>
            <person name="Vaughn M.W."/>
            <person name="Ying K."/>
            <person name="Yeh C.-T."/>
            <person name="Emrich S.J."/>
            <person name="Jia Y."/>
            <person name="Kalyanaraman A."/>
            <person name="Hsia A.-P."/>
            <person name="Barbazuk W.B."/>
            <person name="Baucom R.S."/>
            <person name="Brutnell T.P."/>
            <person name="Carpita N.C."/>
            <person name="Chaparro C."/>
            <person name="Chia J.-M."/>
            <person name="Deragon J.-M."/>
            <person name="Estill J.C."/>
            <person name="Fu Y."/>
            <person name="Jeddeloh J.A."/>
            <person name="Han Y."/>
            <person name="Lee H."/>
            <person name="Li P."/>
            <person name="Lisch D.R."/>
            <person name="Liu S."/>
            <person name="Liu Z."/>
            <person name="Nagel D.H."/>
            <person name="McCann M.C."/>
            <person name="SanMiguel P."/>
            <person name="Myers A.M."/>
            <person name="Nettleton D."/>
            <person name="Nguyen J."/>
            <person name="Penning B.W."/>
            <person name="Ponnala L."/>
            <person name="Schneider K.L."/>
            <person name="Schwartz D.C."/>
            <person name="Sharma A."/>
            <person name="Soderlund C."/>
            <person name="Springer N.M."/>
            <person name="Sun Q."/>
            <person name="Wang H."/>
            <person name="Waterman M."/>
            <person name="Westerman R."/>
            <person name="Wolfgruber T.K."/>
            <person name="Yang L."/>
            <person name="Yu Y."/>
            <person name="Zhang L."/>
            <person name="Zhou S."/>
            <person name="Zhu Q."/>
            <person name="Bennetzen J.L."/>
            <person name="Dawe R.K."/>
            <person name="Jiang J."/>
            <person name="Jiang N."/>
            <person name="Presting G.G."/>
            <person name="Wessler S.R."/>
            <person name="Aluru S."/>
            <person name="Martienssen R.A."/>
            <person name="Clifton S.W."/>
            <person name="McCombie W.R."/>
            <person name="Wing R.A."/>
            <person name="Wilson R.K."/>
        </authorList>
    </citation>
    <scope>NUCLEOTIDE SEQUENCE [LARGE SCALE GENOMIC DNA]</scope>
    <source>
        <strain evidence="4">cv. B73</strain>
    </source>
</reference>
<dbReference type="PROSITE" id="PS51857">
    <property type="entry name" value="CSD_2"/>
    <property type="match status" value="1"/>
</dbReference>
<dbReference type="EnsemblPlants" id="Zm00001eb272030_T001">
    <property type="protein sequence ID" value="Zm00001eb272030_P001"/>
    <property type="gene ID" value="Zm00001eb272030"/>
</dbReference>